<dbReference type="EMBL" id="VSRR010007659">
    <property type="protein sequence ID" value="MPC47294.1"/>
    <property type="molecule type" value="Genomic_DNA"/>
</dbReference>
<dbReference type="Proteomes" id="UP000324222">
    <property type="component" value="Unassembled WGS sequence"/>
</dbReference>
<protein>
    <submittedName>
        <fullName evidence="1">Uncharacterized protein</fullName>
    </submittedName>
</protein>
<keyword evidence="2" id="KW-1185">Reference proteome</keyword>
<sequence length="91" mass="9662">MCNFATVNTSLHSLPHPCLPALSAPPPTVLGPHLHPSPPFPDQEPNALITPRLQAAAQHFVCLAMISGASRVRGGPSGRPLRYQPHLASFV</sequence>
<gene>
    <name evidence="1" type="ORF">E2C01_041036</name>
</gene>
<dbReference type="AlphaFoldDB" id="A0A5B7FSE2"/>
<reference evidence="1 2" key="1">
    <citation type="submission" date="2019-05" db="EMBL/GenBank/DDBJ databases">
        <title>Another draft genome of Portunus trituberculatus and its Hox gene families provides insights of decapod evolution.</title>
        <authorList>
            <person name="Jeong J.-H."/>
            <person name="Song I."/>
            <person name="Kim S."/>
            <person name="Choi T."/>
            <person name="Kim D."/>
            <person name="Ryu S."/>
            <person name="Kim W."/>
        </authorList>
    </citation>
    <scope>NUCLEOTIDE SEQUENCE [LARGE SCALE GENOMIC DNA]</scope>
    <source>
        <tissue evidence="1">Muscle</tissue>
    </source>
</reference>
<organism evidence="1 2">
    <name type="scientific">Portunus trituberculatus</name>
    <name type="common">Swimming crab</name>
    <name type="synonym">Neptunus trituberculatus</name>
    <dbReference type="NCBI Taxonomy" id="210409"/>
    <lineage>
        <taxon>Eukaryota</taxon>
        <taxon>Metazoa</taxon>
        <taxon>Ecdysozoa</taxon>
        <taxon>Arthropoda</taxon>
        <taxon>Crustacea</taxon>
        <taxon>Multicrustacea</taxon>
        <taxon>Malacostraca</taxon>
        <taxon>Eumalacostraca</taxon>
        <taxon>Eucarida</taxon>
        <taxon>Decapoda</taxon>
        <taxon>Pleocyemata</taxon>
        <taxon>Brachyura</taxon>
        <taxon>Eubrachyura</taxon>
        <taxon>Portunoidea</taxon>
        <taxon>Portunidae</taxon>
        <taxon>Portuninae</taxon>
        <taxon>Portunus</taxon>
    </lineage>
</organism>
<name>A0A5B7FSE2_PORTR</name>
<accession>A0A5B7FSE2</accession>
<evidence type="ECO:0000313" key="2">
    <source>
        <dbReference type="Proteomes" id="UP000324222"/>
    </source>
</evidence>
<proteinExistence type="predicted"/>
<evidence type="ECO:0000313" key="1">
    <source>
        <dbReference type="EMBL" id="MPC47294.1"/>
    </source>
</evidence>
<comment type="caution">
    <text evidence="1">The sequence shown here is derived from an EMBL/GenBank/DDBJ whole genome shotgun (WGS) entry which is preliminary data.</text>
</comment>